<evidence type="ECO:0000256" key="4">
    <source>
        <dbReference type="ARBA" id="ARBA00022771"/>
    </source>
</evidence>
<keyword evidence="5" id="KW-0862">Zinc</keyword>
<feature type="compositionally biased region" description="Pro residues" evidence="9">
    <location>
        <begin position="80"/>
        <end position="93"/>
    </location>
</feature>
<evidence type="ECO:0000256" key="5">
    <source>
        <dbReference type="ARBA" id="ARBA00022833"/>
    </source>
</evidence>
<proteinExistence type="predicted"/>
<dbReference type="SMART" id="SM00184">
    <property type="entry name" value="RING"/>
    <property type="match status" value="1"/>
</dbReference>
<keyword evidence="4 8" id="KW-0863">Zinc-finger</keyword>
<feature type="compositionally biased region" description="Acidic residues" evidence="9">
    <location>
        <begin position="481"/>
        <end position="493"/>
    </location>
</feature>
<evidence type="ECO:0000256" key="6">
    <source>
        <dbReference type="ARBA" id="ARBA00022989"/>
    </source>
</evidence>
<evidence type="ECO:0000256" key="3">
    <source>
        <dbReference type="ARBA" id="ARBA00022723"/>
    </source>
</evidence>
<dbReference type="Pfam" id="PF02225">
    <property type="entry name" value="PA"/>
    <property type="match status" value="1"/>
</dbReference>
<keyword evidence="3" id="KW-0479">Metal-binding</keyword>
<dbReference type="InterPro" id="IPR011016">
    <property type="entry name" value="Znf_RING-CH"/>
</dbReference>
<evidence type="ECO:0000256" key="7">
    <source>
        <dbReference type="ARBA" id="ARBA00023136"/>
    </source>
</evidence>
<dbReference type="GO" id="GO:0008270">
    <property type="term" value="F:zinc ion binding"/>
    <property type="evidence" value="ECO:0007669"/>
    <property type="project" value="UniProtKB-KW"/>
</dbReference>
<evidence type="ECO:0000313" key="12">
    <source>
        <dbReference type="Proteomes" id="UP000054350"/>
    </source>
</evidence>
<reference evidence="12" key="2">
    <citation type="submission" date="2009-11" db="EMBL/GenBank/DDBJ databases">
        <title>The Genome Sequence of Allomyces macrogynus strain ATCC 38327.</title>
        <authorList>
            <consortium name="The Broad Institute Genome Sequencing Platform"/>
            <person name="Russ C."/>
            <person name="Cuomo C."/>
            <person name="Shea T."/>
            <person name="Young S.K."/>
            <person name="Zeng Q."/>
            <person name="Koehrsen M."/>
            <person name="Haas B."/>
            <person name="Borodovsky M."/>
            <person name="Guigo R."/>
            <person name="Alvarado L."/>
            <person name="Berlin A."/>
            <person name="Borenstein D."/>
            <person name="Chen Z."/>
            <person name="Engels R."/>
            <person name="Freedman E."/>
            <person name="Gellesch M."/>
            <person name="Goldberg J."/>
            <person name="Griggs A."/>
            <person name="Gujja S."/>
            <person name="Heiman D."/>
            <person name="Hepburn T."/>
            <person name="Howarth C."/>
            <person name="Jen D."/>
            <person name="Larson L."/>
            <person name="Lewis B."/>
            <person name="Mehta T."/>
            <person name="Park D."/>
            <person name="Pearson M."/>
            <person name="Roberts A."/>
            <person name="Saif S."/>
            <person name="Shenoy N."/>
            <person name="Sisk P."/>
            <person name="Stolte C."/>
            <person name="Sykes S."/>
            <person name="Walk T."/>
            <person name="White J."/>
            <person name="Yandava C."/>
            <person name="Burger G."/>
            <person name="Gray M.W."/>
            <person name="Holland P.W.H."/>
            <person name="King N."/>
            <person name="Lang F.B.F."/>
            <person name="Roger A.J."/>
            <person name="Ruiz-Trillo I."/>
            <person name="Lander E."/>
            <person name="Nusbaum C."/>
        </authorList>
    </citation>
    <scope>NUCLEOTIDE SEQUENCE [LARGE SCALE GENOMIC DNA]</scope>
    <source>
        <strain evidence="12">ATCC 38327</strain>
    </source>
</reference>
<dbReference type="Proteomes" id="UP000054350">
    <property type="component" value="Unassembled WGS sequence"/>
</dbReference>
<comment type="subcellular location">
    <subcellularLocation>
        <location evidence="1">Membrane</location>
        <topology evidence="1">Single-pass membrane protein</topology>
    </subcellularLocation>
</comment>
<evidence type="ECO:0000259" key="10">
    <source>
        <dbReference type="PROSITE" id="PS50089"/>
    </source>
</evidence>
<dbReference type="VEuPathDB" id="FungiDB:AMAG_04516"/>
<dbReference type="InterPro" id="IPR001841">
    <property type="entry name" value="Znf_RING"/>
</dbReference>
<keyword evidence="7" id="KW-0472">Membrane</keyword>
<dbReference type="FunFam" id="3.30.40.10:FF:000388">
    <property type="entry name" value="Putative RING zinc finger domain superfamily protein"/>
    <property type="match status" value="1"/>
</dbReference>
<dbReference type="EMBL" id="GG745332">
    <property type="protein sequence ID" value="KNE57651.1"/>
    <property type="molecule type" value="Genomic_DNA"/>
</dbReference>
<keyword evidence="12" id="KW-1185">Reference proteome</keyword>
<dbReference type="Gene3D" id="3.30.40.10">
    <property type="entry name" value="Zinc/RING finger domain, C3HC4 (zinc finger)"/>
    <property type="match status" value="1"/>
</dbReference>
<dbReference type="eggNOG" id="KOG4628">
    <property type="taxonomic scope" value="Eukaryota"/>
</dbReference>
<dbReference type="SUPFAM" id="SSF57850">
    <property type="entry name" value="RING/U-box"/>
    <property type="match status" value="1"/>
</dbReference>
<evidence type="ECO:0000256" key="8">
    <source>
        <dbReference type="PROSITE-ProRule" id="PRU00175"/>
    </source>
</evidence>
<feature type="domain" description="RING-type" evidence="10">
    <location>
        <begin position="360"/>
        <end position="402"/>
    </location>
</feature>
<dbReference type="PROSITE" id="PS50089">
    <property type="entry name" value="ZF_RING_2"/>
    <property type="match status" value="1"/>
</dbReference>
<dbReference type="Gene3D" id="3.50.30.30">
    <property type="match status" value="1"/>
</dbReference>
<evidence type="ECO:0000256" key="9">
    <source>
        <dbReference type="SAM" id="MobiDB-lite"/>
    </source>
</evidence>
<feature type="compositionally biased region" description="Polar residues" evidence="9">
    <location>
        <begin position="522"/>
        <end position="543"/>
    </location>
</feature>
<feature type="compositionally biased region" description="Pro residues" evidence="9">
    <location>
        <begin position="1"/>
        <end position="10"/>
    </location>
</feature>
<feature type="region of interest" description="Disordered" evidence="9">
    <location>
        <begin position="1"/>
        <end position="23"/>
    </location>
</feature>
<dbReference type="PANTHER" id="PTHR47168">
    <property type="entry name" value="RING ZINC FINGER DOMAIN SUPERFAMILY PROTEIN-RELATED"/>
    <property type="match status" value="1"/>
</dbReference>
<dbReference type="Pfam" id="PF13639">
    <property type="entry name" value="zf-RING_2"/>
    <property type="match status" value="1"/>
</dbReference>
<gene>
    <name evidence="11" type="ORF">AMAG_04516</name>
</gene>
<dbReference type="AlphaFoldDB" id="A0A0L0S5F8"/>
<dbReference type="OrthoDB" id="8062037at2759"/>
<name>A0A0L0S5F8_ALLM3</name>
<dbReference type="InterPro" id="IPR051653">
    <property type="entry name" value="E3_ligase_sorting_rcpt"/>
</dbReference>
<dbReference type="GO" id="GO:0016020">
    <property type="term" value="C:membrane"/>
    <property type="evidence" value="ECO:0007669"/>
    <property type="project" value="UniProtKB-SubCell"/>
</dbReference>
<protein>
    <recommendedName>
        <fullName evidence="10">RING-type domain-containing protein</fullName>
    </recommendedName>
</protein>
<organism evidence="11 12">
    <name type="scientific">Allomyces macrogynus (strain ATCC 38327)</name>
    <name type="common">Allomyces javanicus var. macrogynus</name>
    <dbReference type="NCBI Taxonomy" id="578462"/>
    <lineage>
        <taxon>Eukaryota</taxon>
        <taxon>Fungi</taxon>
        <taxon>Fungi incertae sedis</taxon>
        <taxon>Blastocladiomycota</taxon>
        <taxon>Blastocladiomycetes</taxon>
        <taxon>Blastocladiales</taxon>
        <taxon>Blastocladiaceae</taxon>
        <taxon>Allomyces</taxon>
    </lineage>
</organism>
<reference evidence="11 12" key="1">
    <citation type="submission" date="2009-11" db="EMBL/GenBank/DDBJ databases">
        <title>Annotation of Allomyces macrogynus ATCC 38327.</title>
        <authorList>
            <consortium name="The Broad Institute Genome Sequencing Platform"/>
            <person name="Russ C."/>
            <person name="Cuomo C."/>
            <person name="Burger G."/>
            <person name="Gray M.W."/>
            <person name="Holland P.W.H."/>
            <person name="King N."/>
            <person name="Lang F.B.F."/>
            <person name="Roger A.J."/>
            <person name="Ruiz-Trillo I."/>
            <person name="Young S.K."/>
            <person name="Zeng Q."/>
            <person name="Gargeya S."/>
            <person name="Fitzgerald M."/>
            <person name="Haas B."/>
            <person name="Abouelleil A."/>
            <person name="Alvarado L."/>
            <person name="Arachchi H.M."/>
            <person name="Berlin A."/>
            <person name="Chapman S.B."/>
            <person name="Gearin G."/>
            <person name="Goldberg J."/>
            <person name="Griggs A."/>
            <person name="Gujja S."/>
            <person name="Hansen M."/>
            <person name="Heiman D."/>
            <person name="Howarth C."/>
            <person name="Larimer J."/>
            <person name="Lui A."/>
            <person name="MacDonald P.J.P."/>
            <person name="McCowen C."/>
            <person name="Montmayeur A."/>
            <person name="Murphy C."/>
            <person name="Neiman D."/>
            <person name="Pearson M."/>
            <person name="Priest M."/>
            <person name="Roberts A."/>
            <person name="Saif S."/>
            <person name="Shea T."/>
            <person name="Sisk P."/>
            <person name="Stolte C."/>
            <person name="Sykes S."/>
            <person name="Wortman J."/>
            <person name="Nusbaum C."/>
            <person name="Birren B."/>
        </authorList>
    </citation>
    <scope>NUCLEOTIDE SEQUENCE [LARGE SCALE GENOMIC DNA]</scope>
    <source>
        <strain evidence="11 12">ATCC 38327</strain>
    </source>
</reference>
<feature type="region of interest" description="Disordered" evidence="9">
    <location>
        <begin position="477"/>
        <end position="543"/>
    </location>
</feature>
<dbReference type="STRING" id="578462.A0A0L0S5F8"/>
<evidence type="ECO:0000313" key="11">
    <source>
        <dbReference type="EMBL" id="KNE57651.1"/>
    </source>
</evidence>
<sequence length="543" mass="56277">MPPRLDPPAAMPSQPHRRPPRRQPFRTFLALAAAAFTTLLLSTAAAARAQSLLLGPAADALVVVLPSNRSIAARAAAFGPRPPAPPPPPPVPDPDVDDAALIAILASDAPPLAGYLVPVQRLTPDNTAHGCVPVPGPARGPGPWMPGPPADPVPNGLYDADVPPELAKWAEQALSVPSLSPGMLDDTDETFPWIAVVERGTCAFIDKVRAMQRSGASAVIVGDNEPDGVGLLTMYAGGDTSDVHVPSVFVPRAGYEALLLDAAGEAAPVAWIVAARPGADGTVPEWTVVDVILASVVAPLALLLCVYTLCRACIYVTPGGTGGSTSTARNEPATPQRVLDALPTIAYNRAKARDDDPTSCVVCLDDFEDDQTLRVLPCSHPFHVACIDTWLTERKNVCPICRGSAASATAAPVTPPFMIPQDGWHRPPTPIPAASGALPPVAVSAPADLARGNPGGAVPVALSPATPASLVWALAAHARADDDDDEESEEEEGSLGRTLHPGDGAVWDLVPQELREEDALRTSESSDGGASETAGQSVQTETE</sequence>
<dbReference type="InterPro" id="IPR013083">
    <property type="entry name" value="Znf_RING/FYVE/PHD"/>
</dbReference>
<feature type="region of interest" description="Disordered" evidence="9">
    <location>
        <begin position="77"/>
        <end position="96"/>
    </location>
</feature>
<dbReference type="PANTHER" id="PTHR47168:SF1">
    <property type="entry name" value="OS02G0798600 PROTEIN"/>
    <property type="match status" value="1"/>
</dbReference>
<keyword evidence="6" id="KW-1133">Transmembrane helix</keyword>
<evidence type="ECO:0000256" key="1">
    <source>
        <dbReference type="ARBA" id="ARBA00004167"/>
    </source>
</evidence>
<dbReference type="SMART" id="SM00744">
    <property type="entry name" value="RINGv"/>
    <property type="match status" value="1"/>
</dbReference>
<accession>A0A0L0S5F8</accession>
<dbReference type="InterPro" id="IPR003137">
    <property type="entry name" value="PA_domain"/>
</dbReference>
<keyword evidence="2" id="KW-0812">Transmembrane</keyword>
<evidence type="ECO:0000256" key="2">
    <source>
        <dbReference type="ARBA" id="ARBA00022692"/>
    </source>
</evidence>